<dbReference type="Proteomes" id="UP000554482">
    <property type="component" value="Unassembled WGS sequence"/>
</dbReference>
<accession>A0A7J6V9B3</accession>
<evidence type="ECO:0000313" key="1">
    <source>
        <dbReference type="EMBL" id="KAF5181684.1"/>
    </source>
</evidence>
<protein>
    <submittedName>
        <fullName evidence="1">Uncharacterized protein</fullName>
    </submittedName>
</protein>
<proteinExistence type="predicted"/>
<sequence>MLSSQVHQSPEFISPALFALRKRSWCSHYGNKSITIRPRIATSSVTKIKSGARISVETISDPLCIIENYKDVPAELKATVSVKECAGHGFIHDHFYTNYLKLELVSTKAGEYLQSESI</sequence>
<organism evidence="1 2">
    <name type="scientific">Thalictrum thalictroides</name>
    <name type="common">Rue-anemone</name>
    <name type="synonym">Anemone thalictroides</name>
    <dbReference type="NCBI Taxonomy" id="46969"/>
    <lineage>
        <taxon>Eukaryota</taxon>
        <taxon>Viridiplantae</taxon>
        <taxon>Streptophyta</taxon>
        <taxon>Embryophyta</taxon>
        <taxon>Tracheophyta</taxon>
        <taxon>Spermatophyta</taxon>
        <taxon>Magnoliopsida</taxon>
        <taxon>Ranunculales</taxon>
        <taxon>Ranunculaceae</taxon>
        <taxon>Thalictroideae</taxon>
        <taxon>Thalictrum</taxon>
    </lineage>
</organism>
<dbReference type="EMBL" id="JABWDY010035862">
    <property type="protein sequence ID" value="KAF5181684.1"/>
    <property type="molecule type" value="Genomic_DNA"/>
</dbReference>
<keyword evidence="2" id="KW-1185">Reference proteome</keyword>
<reference evidence="1 2" key="1">
    <citation type="submission" date="2020-06" db="EMBL/GenBank/DDBJ databases">
        <title>Transcriptomic and genomic resources for Thalictrum thalictroides and T. hernandezii: Facilitating candidate gene discovery in an emerging model plant lineage.</title>
        <authorList>
            <person name="Arias T."/>
            <person name="Riano-Pachon D.M."/>
            <person name="Di Stilio V.S."/>
        </authorList>
    </citation>
    <scope>NUCLEOTIDE SEQUENCE [LARGE SCALE GENOMIC DNA]</scope>
    <source>
        <strain evidence="2">cv. WT478/WT964</strain>
        <tissue evidence="1">Leaves</tissue>
    </source>
</reference>
<gene>
    <name evidence="1" type="ORF">FRX31_028729</name>
</gene>
<evidence type="ECO:0000313" key="2">
    <source>
        <dbReference type="Proteomes" id="UP000554482"/>
    </source>
</evidence>
<dbReference type="AlphaFoldDB" id="A0A7J6V9B3"/>
<name>A0A7J6V9B3_THATH</name>
<comment type="caution">
    <text evidence="1">The sequence shown here is derived from an EMBL/GenBank/DDBJ whole genome shotgun (WGS) entry which is preliminary data.</text>
</comment>